<dbReference type="RefSeq" id="XP_025052456.1">
    <property type="nucleotide sequence ID" value="XM_025196671.1"/>
</dbReference>
<dbReference type="GO" id="GO:0005634">
    <property type="term" value="C:nucleus"/>
    <property type="evidence" value="ECO:0007669"/>
    <property type="project" value="TreeGrafter"/>
</dbReference>
<dbReference type="Pfam" id="PF15299">
    <property type="entry name" value="ALS2CR8"/>
    <property type="match status" value="1"/>
</dbReference>
<dbReference type="KEGG" id="asn:102369528"/>
<dbReference type="GeneID" id="102369528"/>
<evidence type="ECO:0000256" key="1">
    <source>
        <dbReference type="SAM" id="MobiDB-lite"/>
    </source>
</evidence>
<dbReference type="InterPro" id="IPR029309">
    <property type="entry name" value="CaRF"/>
</dbReference>
<accession>A0A3Q0FXZ5</accession>
<dbReference type="AlphaFoldDB" id="A0A3Q0FXZ5"/>
<organism evidence="2 3">
    <name type="scientific">Alligator sinensis</name>
    <name type="common">Chinese alligator</name>
    <dbReference type="NCBI Taxonomy" id="38654"/>
    <lineage>
        <taxon>Eukaryota</taxon>
        <taxon>Metazoa</taxon>
        <taxon>Chordata</taxon>
        <taxon>Craniata</taxon>
        <taxon>Vertebrata</taxon>
        <taxon>Euteleostomi</taxon>
        <taxon>Archelosauria</taxon>
        <taxon>Archosauria</taxon>
        <taxon>Crocodylia</taxon>
        <taxon>Alligatoridae</taxon>
        <taxon>Alligatorinae</taxon>
        <taxon>Alligator</taxon>
    </lineage>
</organism>
<dbReference type="GO" id="GO:0000981">
    <property type="term" value="F:DNA-binding transcription factor activity, RNA polymerase II-specific"/>
    <property type="evidence" value="ECO:0007669"/>
    <property type="project" value="TreeGrafter"/>
</dbReference>
<dbReference type="PANTHER" id="PTHR14694:SF1">
    <property type="entry name" value="CALCIUM-RESPONSIVE TRANSCRIPTION FACTOR"/>
    <property type="match status" value="1"/>
</dbReference>
<feature type="region of interest" description="Disordered" evidence="1">
    <location>
        <begin position="110"/>
        <end position="132"/>
    </location>
</feature>
<dbReference type="CTD" id="79800"/>
<dbReference type="GO" id="GO:0000978">
    <property type="term" value="F:RNA polymerase II cis-regulatory region sequence-specific DNA binding"/>
    <property type="evidence" value="ECO:0007669"/>
    <property type="project" value="TreeGrafter"/>
</dbReference>
<proteinExistence type="predicted"/>
<name>A0A3Q0FXZ5_ALLSI</name>
<dbReference type="Proteomes" id="UP000189705">
    <property type="component" value="Unplaced"/>
</dbReference>
<evidence type="ECO:0000313" key="2">
    <source>
        <dbReference type="Proteomes" id="UP000189705"/>
    </source>
</evidence>
<evidence type="ECO:0000313" key="3">
    <source>
        <dbReference type="RefSeq" id="XP_025052456.1"/>
    </source>
</evidence>
<gene>
    <name evidence="3" type="primary">CARF</name>
</gene>
<keyword evidence="2" id="KW-1185">Reference proteome</keyword>
<protein>
    <submittedName>
        <fullName evidence="3">Calcium-responsive transcription factor isoform X1</fullName>
    </submittedName>
</protein>
<reference evidence="3" key="1">
    <citation type="submission" date="2025-08" db="UniProtKB">
        <authorList>
            <consortium name="RefSeq"/>
        </authorList>
    </citation>
    <scope>IDENTIFICATION</scope>
</reference>
<dbReference type="PANTHER" id="PTHR14694">
    <property type="entry name" value="CALCIUM-RESPONSIVE TRANSCRIPTION FACTOR"/>
    <property type="match status" value="1"/>
</dbReference>
<sequence>MLRAPPLPALLRLPCFARTGLWLRVRTGAARPSGHYGVPRGLCGLGLGLGLAPARHSGLHGGARGSQDEPPPRSVSCRKAARKLSRLLLFFEAHLAPPFWGAGGSEAVRTHGSRLGLPRRSPEGGGQRTGAGSRMDAAKVFFPGCLLMEENGVDHDVSMERAKDLLVVNLNRTGESETHGHSFQHLTCMDSREPSFGQNNSPAVLPITVHVSDSSSAPSNTAVHLSQQQPPSIEEFHLVDPNGQPLYELQSIGGSSTQMMIVASQSENGQVLHVIPSTQPGMAQVIIPQGQLLDVTSAQDVSEDKRNAGNLQTVAVAAIADGTSSYILHPHASLTVSKKTGSRMVEDPFPVPLQPLPPNTPAWARRLRHCEKIGDSYRGYCVSETELESVLTLHKQQTQSVWGTRQSPSPAKPATRLMWKSQYVPYDGIPFVNAGSRAIVMECQYGPRRKGFQPRKAGEQEHSSGHLYKATCPARIYIKKVQKFPEYRVPTDPKIDKKIIRVEQEKAFNMLKKNLMDAGGVLRWYVQLPTQQAHQYHEMEPSCLPLSPSHFPISSPEEEEDGLRDENCALPSRLHPQVADKIRELVSQGTEQVYAVRKQLRKYVERELFKPDEVPERHNLSFFPTVNDIKNHIHEVQKSLRNGEMVYNSESIPATLQWTTDSGNIFTETVTVTFASPPAEGSSPGESVITKVERSQTEESLPPETAQLLSSLSSLRPKIFAQLQGLQLQPTYASTDGATALIAVNSHSLPSPASLLDSIGSAITNHSLVLSQGHNLQTGANLTQGNISASSLGNLPVPDQNLVAMGQLVTVRGVEDTGNLEGSIHQILLGDVQTIPIRIVDNHPALIEENPEGTVCVGQVKQEPREQALSVEGDKIRDCHSSSTI</sequence>
<dbReference type="InParanoid" id="A0A3Q0FXZ5"/>